<protein>
    <submittedName>
        <fullName evidence="2">Uncharacterized protein</fullName>
    </submittedName>
</protein>
<reference evidence="2" key="1">
    <citation type="submission" date="2024-03" db="EMBL/GenBank/DDBJ databases">
        <authorList>
            <consortium name="ELIXIR-Norway"/>
            <consortium name="Elixir Norway"/>
        </authorList>
    </citation>
    <scope>NUCLEOTIDE SEQUENCE</scope>
</reference>
<feature type="region of interest" description="Disordered" evidence="1">
    <location>
        <begin position="15"/>
        <end position="61"/>
    </location>
</feature>
<evidence type="ECO:0000256" key="1">
    <source>
        <dbReference type="SAM" id="MobiDB-lite"/>
    </source>
</evidence>
<proteinExistence type="predicted"/>
<dbReference type="Proteomes" id="UP001497522">
    <property type="component" value="Chromosome 12"/>
</dbReference>
<name>A0ABP1AH05_9BRYO</name>
<evidence type="ECO:0000313" key="2">
    <source>
        <dbReference type="EMBL" id="CAK9861705.1"/>
    </source>
</evidence>
<dbReference type="EMBL" id="OZ023713">
    <property type="protein sequence ID" value="CAK9861705.1"/>
    <property type="molecule type" value="Genomic_DNA"/>
</dbReference>
<keyword evidence="3" id="KW-1185">Reference proteome</keyword>
<organism evidence="2 3">
    <name type="scientific">Sphagnum jensenii</name>
    <dbReference type="NCBI Taxonomy" id="128206"/>
    <lineage>
        <taxon>Eukaryota</taxon>
        <taxon>Viridiplantae</taxon>
        <taxon>Streptophyta</taxon>
        <taxon>Embryophyta</taxon>
        <taxon>Bryophyta</taxon>
        <taxon>Sphagnophytina</taxon>
        <taxon>Sphagnopsida</taxon>
        <taxon>Sphagnales</taxon>
        <taxon>Sphagnaceae</taxon>
        <taxon>Sphagnum</taxon>
    </lineage>
</organism>
<evidence type="ECO:0000313" key="3">
    <source>
        <dbReference type="Proteomes" id="UP001497522"/>
    </source>
</evidence>
<accession>A0ABP1AH05</accession>
<sequence>MGDVPLFLGVRCGSRASRGRHVDGPQASRDGYLSLPSDHRHEPSPSSQVPPPPFELRTPRSCAPQPIWAESMSVEPKIGSARCGMGIL</sequence>
<gene>
    <name evidence="2" type="ORF">CSSPJE1EN2_LOCUS4700</name>
</gene>